<dbReference type="SMART" id="SM00839">
    <property type="entry name" value="ELFV_dehydrog"/>
    <property type="match status" value="1"/>
</dbReference>
<dbReference type="GO" id="GO:0000166">
    <property type="term" value="F:nucleotide binding"/>
    <property type="evidence" value="ECO:0007669"/>
    <property type="project" value="UniProtKB-KW"/>
</dbReference>
<reference evidence="8 9" key="1">
    <citation type="submission" date="2018-05" db="EMBL/GenBank/DDBJ databases">
        <title>Genomic Encyclopedia of Type Strains, Phase IV (KMG-IV): sequencing the most valuable type-strain genomes for metagenomic binning, comparative biology and taxonomic classification.</title>
        <authorList>
            <person name="Goeker M."/>
        </authorList>
    </citation>
    <scope>NUCLEOTIDE SEQUENCE [LARGE SCALE GENOMIC DNA]</scope>
    <source>
        <strain evidence="8 9">DSM 45480</strain>
    </source>
</reference>
<feature type="domain" description="Glutamate/phenylalanine/leucine/valine/L-tryptophan dehydrogenase C-terminal" evidence="7">
    <location>
        <begin position="136"/>
        <end position="306"/>
    </location>
</feature>
<evidence type="ECO:0000256" key="6">
    <source>
        <dbReference type="RuleBase" id="RU004417"/>
    </source>
</evidence>
<accession>A0A316IF18</accession>
<dbReference type="Gene3D" id="3.40.50.10860">
    <property type="entry name" value="Leucine Dehydrogenase, chain A, domain 1"/>
    <property type="match status" value="1"/>
</dbReference>
<proteinExistence type="inferred from homology"/>
<dbReference type="GO" id="GO:0006520">
    <property type="term" value="P:amino acid metabolic process"/>
    <property type="evidence" value="ECO:0007669"/>
    <property type="project" value="InterPro"/>
</dbReference>
<dbReference type="RefSeq" id="WP_233439206.1">
    <property type="nucleotide sequence ID" value="NZ_QGHB01000001.1"/>
</dbReference>
<dbReference type="InterPro" id="IPR036291">
    <property type="entry name" value="NAD(P)-bd_dom_sf"/>
</dbReference>
<name>A0A316IF18_9PSEU</name>
<dbReference type="Pfam" id="PF00208">
    <property type="entry name" value="ELFV_dehydrog"/>
    <property type="match status" value="2"/>
</dbReference>
<dbReference type="InterPro" id="IPR006095">
    <property type="entry name" value="Glu/Leu/Phe/Val/Trp_DH"/>
</dbReference>
<dbReference type="PANTHER" id="PTHR42722:SF1">
    <property type="entry name" value="VALINE DEHYDROGENASE"/>
    <property type="match status" value="1"/>
</dbReference>
<evidence type="ECO:0000256" key="1">
    <source>
        <dbReference type="ARBA" id="ARBA00006382"/>
    </source>
</evidence>
<evidence type="ECO:0000256" key="2">
    <source>
        <dbReference type="ARBA" id="ARBA00023002"/>
    </source>
</evidence>
<feature type="active site" description="Proton donor/acceptor" evidence="4">
    <location>
        <position position="72"/>
    </location>
</feature>
<dbReference type="PANTHER" id="PTHR42722">
    <property type="entry name" value="LEUCINE DEHYDROGENASE"/>
    <property type="match status" value="1"/>
</dbReference>
<evidence type="ECO:0000313" key="8">
    <source>
        <dbReference type="EMBL" id="PWK91579.1"/>
    </source>
</evidence>
<dbReference type="PRINTS" id="PR00082">
    <property type="entry name" value="GLFDHDRGNASE"/>
</dbReference>
<dbReference type="InterPro" id="IPR016211">
    <property type="entry name" value="Glu/Phe/Leu/Val/Trp_DH_bac/arc"/>
</dbReference>
<protein>
    <submittedName>
        <fullName evidence="8">Glutamate dehydrogenase/leucine dehydrogenase</fullName>
    </submittedName>
</protein>
<evidence type="ECO:0000313" key="9">
    <source>
        <dbReference type="Proteomes" id="UP000246005"/>
    </source>
</evidence>
<comment type="caution">
    <text evidence="8">The sequence shown here is derived from an EMBL/GenBank/DDBJ whole genome shotgun (WGS) entry which is preliminary data.</text>
</comment>
<dbReference type="Proteomes" id="UP000246005">
    <property type="component" value="Unassembled WGS sequence"/>
</dbReference>
<organism evidence="8 9">
    <name type="scientific">Lentzea atacamensis</name>
    <dbReference type="NCBI Taxonomy" id="531938"/>
    <lineage>
        <taxon>Bacteria</taxon>
        <taxon>Bacillati</taxon>
        <taxon>Actinomycetota</taxon>
        <taxon>Actinomycetes</taxon>
        <taxon>Pseudonocardiales</taxon>
        <taxon>Pseudonocardiaceae</taxon>
        <taxon>Lentzea</taxon>
    </lineage>
</organism>
<dbReference type="InterPro" id="IPR006097">
    <property type="entry name" value="Glu/Leu/Phe/Val/Trp_DH_dimer"/>
</dbReference>
<evidence type="ECO:0000256" key="4">
    <source>
        <dbReference type="PIRSR" id="PIRSR000188-1"/>
    </source>
</evidence>
<dbReference type="InterPro" id="IPR006096">
    <property type="entry name" value="Glu/Leu/Phe/Val/Trp_DH_C"/>
</dbReference>
<gene>
    <name evidence="8" type="ORF">C8D88_1011617</name>
</gene>
<dbReference type="SUPFAM" id="SSF53223">
    <property type="entry name" value="Aminoacid dehydrogenase-like, N-terminal domain"/>
    <property type="match status" value="1"/>
</dbReference>
<keyword evidence="3 5" id="KW-0520">NAD</keyword>
<dbReference type="PIRSF" id="PIRSF000188">
    <property type="entry name" value="Phe_leu_dh"/>
    <property type="match status" value="1"/>
</dbReference>
<evidence type="ECO:0000256" key="3">
    <source>
        <dbReference type="ARBA" id="ARBA00023027"/>
    </source>
</evidence>
<feature type="binding site" evidence="5">
    <location>
        <begin position="174"/>
        <end position="179"/>
    </location>
    <ligand>
        <name>NAD(+)</name>
        <dbReference type="ChEBI" id="CHEBI:57540"/>
    </ligand>
</feature>
<dbReference type="GO" id="GO:0016639">
    <property type="term" value="F:oxidoreductase activity, acting on the CH-NH2 group of donors, NAD or NADP as acceptor"/>
    <property type="evidence" value="ECO:0007669"/>
    <property type="project" value="InterPro"/>
</dbReference>
<comment type="similarity">
    <text evidence="1 6">Belongs to the Glu/Leu/Phe/Val dehydrogenases family.</text>
</comment>
<dbReference type="Gene3D" id="3.40.50.720">
    <property type="entry name" value="NAD(P)-binding Rossmann-like Domain"/>
    <property type="match status" value="1"/>
</dbReference>
<dbReference type="EMBL" id="QGHB01000001">
    <property type="protein sequence ID" value="PWK91579.1"/>
    <property type="molecule type" value="Genomic_DNA"/>
</dbReference>
<keyword evidence="5" id="KW-0547">Nucleotide-binding</keyword>
<sequence length="328" mass="34399">MWEHERLVVRTGPRSGMTTMVALHSTEAGPAVGGCRMKAYERITDAVTDVLRLSKAMALKCAAAGIPHGGAKSVIVVDRPLTPGLRRQVLLDHADLIDEFGGAYRAGPDVGTGPDDMLVLSELTPYVYCLPEEHGGTGSSSGPTARGVLAALKAASRHVFGTDDLTGRKVVISGFGSVGELIAKALRGAEVIVSDVDESRRTDEFGWVHPDQAYRVKADVLVPAAVGGVLSPQVVEQLDVRLVVGPANNQLTDDSVAGLLEARGIVWVPDHVASAGGVIYTLAREDDGADHETALRRVDGIGVTAGKLLRARQREDSGMTVNAGSMGA</sequence>
<dbReference type="AlphaFoldDB" id="A0A316IF18"/>
<dbReference type="SUPFAM" id="SSF51735">
    <property type="entry name" value="NAD(P)-binding Rossmann-fold domains"/>
    <property type="match status" value="1"/>
</dbReference>
<evidence type="ECO:0000256" key="5">
    <source>
        <dbReference type="PIRSR" id="PIRSR000188-2"/>
    </source>
</evidence>
<evidence type="ECO:0000259" key="7">
    <source>
        <dbReference type="SMART" id="SM00839"/>
    </source>
</evidence>
<dbReference type="InterPro" id="IPR046346">
    <property type="entry name" value="Aminoacid_DH-like_N_sf"/>
</dbReference>
<dbReference type="Pfam" id="PF02812">
    <property type="entry name" value="ELFV_dehydrog_N"/>
    <property type="match status" value="1"/>
</dbReference>
<keyword evidence="2 6" id="KW-0560">Oxidoreductase</keyword>